<protein>
    <recommendedName>
        <fullName evidence="1">Helix-turn-helix domain-containing protein</fullName>
    </recommendedName>
</protein>
<proteinExistence type="predicted"/>
<name>C6HUT5_9BACT</name>
<gene>
    <name evidence="2" type="ORF">UBAL3_74420001</name>
</gene>
<dbReference type="AlphaFoldDB" id="C6HUT5"/>
<evidence type="ECO:0000313" key="3">
    <source>
        <dbReference type="Proteomes" id="UP000009374"/>
    </source>
</evidence>
<accession>C6HUT5</accession>
<dbReference type="InterPro" id="IPR009061">
    <property type="entry name" value="DNA-bd_dom_put_sf"/>
</dbReference>
<reference evidence="2 3" key="1">
    <citation type="journal article" date="2009" name="Appl. Environ. Microbiol.">
        <title>Community genomic and proteomic analyses of chemoautotrophic iron-oxidizing "Leptospirillum rubarum" (Group II) and "Leptospirillum ferrodiazotrophum" (Group III) bacteria in acid mine drainage biofilms.</title>
        <authorList>
            <person name="Goltsman D.S."/>
            <person name="Denef V.J."/>
            <person name="Singer S.W."/>
            <person name="VerBerkmoes N.C."/>
            <person name="Lefsrud M."/>
            <person name="Mueller R.S."/>
            <person name="Dick G.J."/>
            <person name="Sun C.L."/>
            <person name="Wheeler K.E."/>
            <person name="Zemla A."/>
            <person name="Baker B.J."/>
            <person name="Hauser L."/>
            <person name="Land M."/>
            <person name="Shah M.B."/>
            <person name="Thelen M.P."/>
            <person name="Hettich R.L."/>
            <person name="Banfield J.F."/>
        </authorList>
    </citation>
    <scope>NUCLEOTIDE SEQUENCE [LARGE SCALE GENOMIC DNA]</scope>
</reference>
<dbReference type="SUPFAM" id="SSF46955">
    <property type="entry name" value="Putative DNA-binding domain"/>
    <property type="match status" value="1"/>
</dbReference>
<dbReference type="Pfam" id="PF12728">
    <property type="entry name" value="HTH_17"/>
    <property type="match status" value="1"/>
</dbReference>
<dbReference type="EMBL" id="GG693859">
    <property type="protein sequence ID" value="EES53546.1"/>
    <property type="molecule type" value="Genomic_DNA"/>
</dbReference>
<evidence type="ECO:0000259" key="1">
    <source>
        <dbReference type="Pfam" id="PF12728"/>
    </source>
</evidence>
<evidence type="ECO:0000313" key="2">
    <source>
        <dbReference type="EMBL" id="EES53546.1"/>
    </source>
</evidence>
<organism evidence="2 3">
    <name type="scientific">Leptospirillum ferrodiazotrophum</name>
    <dbReference type="NCBI Taxonomy" id="412449"/>
    <lineage>
        <taxon>Bacteria</taxon>
        <taxon>Pseudomonadati</taxon>
        <taxon>Nitrospirota</taxon>
        <taxon>Nitrospiria</taxon>
        <taxon>Nitrospirales</taxon>
        <taxon>Nitrospiraceae</taxon>
        <taxon>Leptospirillum</taxon>
    </lineage>
</organism>
<keyword evidence="3" id="KW-1185">Reference proteome</keyword>
<feature type="domain" description="Helix-turn-helix" evidence="1">
    <location>
        <begin position="10"/>
        <end position="59"/>
    </location>
</feature>
<sequence>MELKNRKTITISELAEILGLSDHAIRSNLWRGADMPPRIKVGRRVLFPVDGLDAWLSKKKEGIVPGVPRKRGRPRKGTA</sequence>
<dbReference type="Proteomes" id="UP000009374">
    <property type="component" value="Unassembled WGS sequence"/>
</dbReference>
<dbReference type="InterPro" id="IPR041657">
    <property type="entry name" value="HTH_17"/>
</dbReference>